<dbReference type="GeneID" id="93428240"/>
<dbReference type="RefSeq" id="WP_018025969.1">
    <property type="nucleotide sequence ID" value="NZ_JRNI01000057.1"/>
</dbReference>
<keyword evidence="2" id="KW-1185">Reference proteome</keyword>
<name>A0A095Z0D8_9BURK</name>
<sequence length="123" mass="14256">MSIAVYFGEIFLKEMQNFPEKDIQKIGDFARHVANYGFSGLPGRNKMPDAVPKDDPNWSCKVQYAQNYNLWHYHIGIPEYKSGKHGYLTSEYVLHYIKGDGFIKIVDMTAHTPLKLPKKEYLI</sequence>
<proteinExistence type="predicted"/>
<protein>
    <submittedName>
        <fullName evidence="1">Uncharacterized protein</fullName>
    </submittedName>
</protein>
<evidence type="ECO:0000313" key="2">
    <source>
        <dbReference type="Proteomes" id="UP000029629"/>
    </source>
</evidence>
<dbReference type="EMBL" id="JRNI01000057">
    <property type="protein sequence ID" value="KGF28155.1"/>
    <property type="molecule type" value="Genomic_DNA"/>
</dbReference>
<evidence type="ECO:0000313" key="1">
    <source>
        <dbReference type="EMBL" id="KGF28155.1"/>
    </source>
</evidence>
<dbReference type="eggNOG" id="ENOG503136P">
    <property type="taxonomic scope" value="Bacteria"/>
</dbReference>
<organism evidence="1 2">
    <name type="scientific">Oligella urethralis DNF00040</name>
    <dbReference type="NCBI Taxonomy" id="1401065"/>
    <lineage>
        <taxon>Bacteria</taxon>
        <taxon>Pseudomonadati</taxon>
        <taxon>Pseudomonadota</taxon>
        <taxon>Betaproteobacteria</taxon>
        <taxon>Burkholderiales</taxon>
        <taxon>Alcaligenaceae</taxon>
        <taxon>Oligella</taxon>
    </lineage>
</organism>
<accession>A0A095Z0D8</accession>
<dbReference type="AlphaFoldDB" id="A0A095Z0D8"/>
<reference evidence="1 2" key="1">
    <citation type="submission" date="2014-07" db="EMBL/GenBank/DDBJ databases">
        <authorList>
            <person name="McCorrison J."/>
            <person name="Sanka R."/>
            <person name="Torralba M."/>
            <person name="Gillis M."/>
            <person name="Haft D.H."/>
            <person name="Methe B."/>
            <person name="Sutton G."/>
            <person name="Nelson K.E."/>
        </authorList>
    </citation>
    <scope>NUCLEOTIDE SEQUENCE [LARGE SCALE GENOMIC DNA]</scope>
    <source>
        <strain evidence="1 2">DNF00040</strain>
    </source>
</reference>
<dbReference type="Proteomes" id="UP000029629">
    <property type="component" value="Unassembled WGS sequence"/>
</dbReference>
<gene>
    <name evidence="1" type="ORF">HMPREF2130_09540</name>
</gene>
<dbReference type="OrthoDB" id="8689178at2"/>
<comment type="caution">
    <text evidence="1">The sequence shown here is derived from an EMBL/GenBank/DDBJ whole genome shotgun (WGS) entry which is preliminary data.</text>
</comment>